<feature type="transmembrane region" description="Helical" evidence="7">
    <location>
        <begin position="184"/>
        <end position="208"/>
    </location>
</feature>
<feature type="transmembrane region" description="Helical" evidence="7">
    <location>
        <begin position="337"/>
        <end position="362"/>
    </location>
</feature>
<comment type="subcellular location">
    <subcellularLocation>
        <location evidence="1">Cell membrane</location>
        <topology evidence="1">Multi-pass membrane protein</topology>
    </subcellularLocation>
</comment>
<feature type="transmembrane region" description="Helical" evidence="7">
    <location>
        <begin position="312"/>
        <end position="331"/>
    </location>
</feature>
<sequence length="477" mass="53613">METRREKLSFKLRYGYGLGQMSDSIPYNMYATYFLFFLTNVIGIPAAVGGTISMIALLWDAVTDPVVGYMSDHSNSKYGRRRPYMIVSLFPLSLFMILMFLNVDFGNTGNIIYFILIAMLFRLVYTGYVIPYFSLGAEVTQDYDERVTIQCIAGYAIYIAAWIITAGPMVIIDFAVDHGVSYESSWSIAAIVFSLFSLICGIVSWWALRGSEMTDKRKDIQQKERVSIKNIFSVFKTYFVLLKDKICIYIMILRLTYIFSNSIASAAFVYLMSVNLGLSESQQALYWTISSAIYIIDIAICNFLSNKTDKKLIMGITAAISIVVGIFFYIYGINSFAQLIVCTFLNSFGMAAFWTIGATMLYDYNEVVEFKTGKRQEGSVSGLILFSQKIGSAISVWISGIVLSAVGYDGTAEVHSEIVKNGILMLNTLVPALITILSLIFVIIYPINRKNFNLLRKALALKNEGKEYTTEGFERLL</sequence>
<dbReference type="SUPFAM" id="SSF103473">
    <property type="entry name" value="MFS general substrate transporter"/>
    <property type="match status" value="1"/>
</dbReference>
<accession>A0A9D1HBQ7</accession>
<feature type="transmembrane region" description="Helical" evidence="7">
    <location>
        <begin position="111"/>
        <end position="135"/>
    </location>
</feature>
<dbReference type="PROSITE" id="PS00872">
    <property type="entry name" value="NA_GALACTOSIDE_SYMP"/>
    <property type="match status" value="1"/>
</dbReference>
<evidence type="ECO:0000256" key="5">
    <source>
        <dbReference type="ARBA" id="ARBA00022989"/>
    </source>
</evidence>
<dbReference type="EMBL" id="DVLX01000027">
    <property type="protein sequence ID" value="HIT99076.1"/>
    <property type="molecule type" value="Genomic_DNA"/>
</dbReference>
<feature type="transmembrane region" description="Helical" evidence="7">
    <location>
        <begin position="33"/>
        <end position="62"/>
    </location>
</feature>
<evidence type="ECO:0000256" key="2">
    <source>
        <dbReference type="ARBA" id="ARBA00022448"/>
    </source>
</evidence>
<dbReference type="Gene3D" id="1.20.1250.20">
    <property type="entry name" value="MFS general substrate transporter like domains"/>
    <property type="match status" value="2"/>
</dbReference>
<dbReference type="GO" id="GO:0008643">
    <property type="term" value="P:carbohydrate transport"/>
    <property type="evidence" value="ECO:0007669"/>
    <property type="project" value="InterPro"/>
</dbReference>
<feature type="transmembrane region" description="Helical" evidence="7">
    <location>
        <begin position="147"/>
        <end position="172"/>
    </location>
</feature>
<dbReference type="PANTHER" id="PTHR11328:SF24">
    <property type="entry name" value="MAJOR FACILITATOR SUPERFAMILY (MFS) PROFILE DOMAIN-CONTAINING PROTEIN"/>
    <property type="match status" value="1"/>
</dbReference>
<name>A0A9D1HBQ7_9FIRM</name>
<evidence type="ECO:0000313" key="8">
    <source>
        <dbReference type="EMBL" id="HIT99076.1"/>
    </source>
</evidence>
<dbReference type="InterPro" id="IPR036259">
    <property type="entry name" value="MFS_trans_sf"/>
</dbReference>
<feature type="transmembrane region" description="Helical" evidence="7">
    <location>
        <begin position="284"/>
        <end position="305"/>
    </location>
</feature>
<feature type="transmembrane region" description="Helical" evidence="7">
    <location>
        <begin position="83"/>
        <end position="105"/>
    </location>
</feature>
<evidence type="ECO:0000256" key="4">
    <source>
        <dbReference type="ARBA" id="ARBA00022692"/>
    </source>
</evidence>
<organism evidence="8 9">
    <name type="scientific">Candidatus Allocopromorpha excrementavium</name>
    <dbReference type="NCBI Taxonomy" id="2840741"/>
    <lineage>
        <taxon>Bacteria</taxon>
        <taxon>Bacillati</taxon>
        <taxon>Bacillota</taxon>
        <taxon>Clostridia</taxon>
        <taxon>Eubacteriales</taxon>
        <taxon>Eubacteriaceae</taxon>
        <taxon>Eubacteriaceae incertae sedis</taxon>
        <taxon>Candidatus Allocopromorpha</taxon>
    </lineage>
</organism>
<keyword evidence="3" id="KW-1003">Cell membrane</keyword>
<feature type="transmembrane region" description="Helical" evidence="7">
    <location>
        <begin position="246"/>
        <end position="272"/>
    </location>
</feature>
<dbReference type="InterPro" id="IPR018043">
    <property type="entry name" value="Na/Gal_symport_CS"/>
</dbReference>
<proteinExistence type="predicted"/>
<reference evidence="8" key="2">
    <citation type="journal article" date="2021" name="PeerJ">
        <title>Extensive microbial diversity within the chicken gut microbiome revealed by metagenomics and culture.</title>
        <authorList>
            <person name="Gilroy R."/>
            <person name="Ravi A."/>
            <person name="Getino M."/>
            <person name="Pursley I."/>
            <person name="Horton D.L."/>
            <person name="Alikhan N.F."/>
            <person name="Baker D."/>
            <person name="Gharbi K."/>
            <person name="Hall N."/>
            <person name="Watson M."/>
            <person name="Adriaenssens E.M."/>
            <person name="Foster-Nyarko E."/>
            <person name="Jarju S."/>
            <person name="Secka A."/>
            <person name="Antonio M."/>
            <person name="Oren A."/>
            <person name="Chaudhuri R.R."/>
            <person name="La Ragione R."/>
            <person name="Hildebrand F."/>
            <person name="Pallen M.J."/>
        </authorList>
    </citation>
    <scope>NUCLEOTIDE SEQUENCE</scope>
    <source>
        <strain evidence="8">CHK176-22527</strain>
    </source>
</reference>
<gene>
    <name evidence="8" type="ORF">IAD12_02350</name>
</gene>
<comment type="caution">
    <text evidence="8">The sequence shown here is derived from an EMBL/GenBank/DDBJ whole genome shotgun (WGS) entry which is preliminary data.</text>
</comment>
<evidence type="ECO:0000256" key="3">
    <source>
        <dbReference type="ARBA" id="ARBA00022475"/>
    </source>
</evidence>
<keyword evidence="2" id="KW-0813">Transport</keyword>
<dbReference type="PANTHER" id="PTHR11328">
    <property type="entry name" value="MAJOR FACILITATOR SUPERFAMILY DOMAIN-CONTAINING PROTEIN"/>
    <property type="match status" value="1"/>
</dbReference>
<protein>
    <submittedName>
        <fullName evidence="8">MFS transporter</fullName>
    </submittedName>
</protein>
<dbReference type="AlphaFoldDB" id="A0A9D1HBQ7"/>
<dbReference type="GO" id="GO:0015293">
    <property type="term" value="F:symporter activity"/>
    <property type="evidence" value="ECO:0007669"/>
    <property type="project" value="InterPro"/>
</dbReference>
<keyword evidence="6 7" id="KW-0472">Membrane</keyword>
<evidence type="ECO:0000256" key="6">
    <source>
        <dbReference type="ARBA" id="ARBA00023136"/>
    </source>
</evidence>
<evidence type="ECO:0000256" key="1">
    <source>
        <dbReference type="ARBA" id="ARBA00004651"/>
    </source>
</evidence>
<dbReference type="Pfam" id="PF13347">
    <property type="entry name" value="MFS_2"/>
    <property type="match status" value="1"/>
</dbReference>
<evidence type="ECO:0000313" key="9">
    <source>
        <dbReference type="Proteomes" id="UP000824159"/>
    </source>
</evidence>
<evidence type="ECO:0000256" key="7">
    <source>
        <dbReference type="SAM" id="Phobius"/>
    </source>
</evidence>
<dbReference type="GO" id="GO:0005886">
    <property type="term" value="C:plasma membrane"/>
    <property type="evidence" value="ECO:0007669"/>
    <property type="project" value="UniProtKB-SubCell"/>
</dbReference>
<dbReference type="GO" id="GO:0006814">
    <property type="term" value="P:sodium ion transport"/>
    <property type="evidence" value="ECO:0007669"/>
    <property type="project" value="InterPro"/>
</dbReference>
<feature type="transmembrane region" description="Helical" evidence="7">
    <location>
        <begin position="383"/>
        <end position="408"/>
    </location>
</feature>
<keyword evidence="4 7" id="KW-0812">Transmembrane</keyword>
<reference evidence="8" key="1">
    <citation type="submission" date="2020-10" db="EMBL/GenBank/DDBJ databases">
        <authorList>
            <person name="Gilroy R."/>
        </authorList>
    </citation>
    <scope>NUCLEOTIDE SEQUENCE</scope>
    <source>
        <strain evidence="8">CHK176-22527</strain>
    </source>
</reference>
<dbReference type="Proteomes" id="UP000824159">
    <property type="component" value="Unassembled WGS sequence"/>
</dbReference>
<keyword evidence="5 7" id="KW-1133">Transmembrane helix</keyword>
<feature type="transmembrane region" description="Helical" evidence="7">
    <location>
        <begin position="428"/>
        <end position="447"/>
    </location>
</feature>
<dbReference type="InterPro" id="IPR039672">
    <property type="entry name" value="MFS_2"/>
</dbReference>